<comment type="caution">
    <text evidence="2">The sequence shown here is derived from an EMBL/GenBank/DDBJ whole genome shotgun (WGS) entry which is preliminary data.</text>
</comment>
<evidence type="ECO:0000313" key="3">
    <source>
        <dbReference type="Proteomes" id="UP001176517"/>
    </source>
</evidence>
<dbReference type="Proteomes" id="UP001176517">
    <property type="component" value="Unassembled WGS sequence"/>
</dbReference>
<sequence>MMTGSFLLPSFLVAVLTSFAFVATSLPLGERCYGCPPPSHPTYPPKPYPVYGNVPNAVACASGVRFNRYQIDQKINSSLTGTDVYGQYDSITPFQLPADGTSTYSSLTLVCDAQAEDLFQIRFYGDDNQGSVLLVKLDGTYCGAFTKWNSIDNVPSSGNCVSCPDGATSSNDNADVIAPSGYYCNYGKAGSSDAYDQPPYTCGVTNDGGPGGVAVEPPHDDYGNPIYQPGYDPCYTDGYLEPQK</sequence>
<gene>
    <name evidence="2" type="ORF">OC846_005186</name>
</gene>
<reference evidence="2" key="1">
    <citation type="journal article" date="2023" name="PhytoFront">
        <title>Draft Genome Resources of Seven Strains of Tilletia horrida, Causal Agent of Kernel Smut of Rice.</title>
        <authorList>
            <person name="Khanal S."/>
            <person name="Antony Babu S."/>
            <person name="Zhou X.G."/>
        </authorList>
    </citation>
    <scope>NUCLEOTIDE SEQUENCE</scope>
    <source>
        <strain evidence="2">TX6</strain>
    </source>
</reference>
<dbReference type="EMBL" id="JAPDMZ010000186">
    <property type="protein sequence ID" value="KAK0546637.1"/>
    <property type="molecule type" value="Genomic_DNA"/>
</dbReference>
<dbReference type="AlphaFoldDB" id="A0AAN6JQH8"/>
<proteinExistence type="predicted"/>
<name>A0AAN6JQH8_9BASI</name>
<feature type="signal peptide" evidence="1">
    <location>
        <begin position="1"/>
        <end position="25"/>
    </location>
</feature>
<evidence type="ECO:0008006" key="4">
    <source>
        <dbReference type="Google" id="ProtNLM"/>
    </source>
</evidence>
<evidence type="ECO:0000313" key="2">
    <source>
        <dbReference type="EMBL" id="KAK0546637.1"/>
    </source>
</evidence>
<keyword evidence="1" id="KW-0732">Signal</keyword>
<organism evidence="2 3">
    <name type="scientific">Tilletia horrida</name>
    <dbReference type="NCBI Taxonomy" id="155126"/>
    <lineage>
        <taxon>Eukaryota</taxon>
        <taxon>Fungi</taxon>
        <taxon>Dikarya</taxon>
        <taxon>Basidiomycota</taxon>
        <taxon>Ustilaginomycotina</taxon>
        <taxon>Exobasidiomycetes</taxon>
        <taxon>Tilletiales</taxon>
        <taxon>Tilletiaceae</taxon>
        <taxon>Tilletia</taxon>
    </lineage>
</organism>
<keyword evidence="3" id="KW-1185">Reference proteome</keyword>
<protein>
    <recommendedName>
        <fullName evidence="4">Flo11 domain-containing protein</fullName>
    </recommendedName>
</protein>
<accession>A0AAN6JQH8</accession>
<evidence type="ECO:0000256" key="1">
    <source>
        <dbReference type="SAM" id="SignalP"/>
    </source>
</evidence>
<feature type="chain" id="PRO_5042923142" description="Flo11 domain-containing protein" evidence="1">
    <location>
        <begin position="26"/>
        <end position="244"/>
    </location>
</feature>